<dbReference type="Pfam" id="PF00691">
    <property type="entry name" value="OmpA"/>
    <property type="match status" value="1"/>
</dbReference>
<dbReference type="Gene3D" id="3.30.1330.60">
    <property type="entry name" value="OmpA-like domain"/>
    <property type="match status" value="1"/>
</dbReference>
<evidence type="ECO:0000256" key="1">
    <source>
        <dbReference type="ARBA" id="ARBA00004442"/>
    </source>
</evidence>
<reference evidence="7 8" key="1">
    <citation type="submission" date="2018-05" db="EMBL/GenBank/DDBJ databases">
        <title>Flavobacterium sp. strain IMCC34758, incomplete genome.</title>
        <authorList>
            <person name="Joung Y."/>
        </authorList>
    </citation>
    <scope>NUCLEOTIDE SEQUENCE [LARGE SCALE GENOMIC DNA]</scope>
    <source>
        <strain evidence="7 8">IMCC34758</strain>
    </source>
</reference>
<evidence type="ECO:0000256" key="3">
    <source>
        <dbReference type="ARBA" id="ARBA00023237"/>
    </source>
</evidence>
<dbReference type="GO" id="GO:0009279">
    <property type="term" value="C:cell outer membrane"/>
    <property type="evidence" value="ECO:0007669"/>
    <property type="project" value="UniProtKB-SubCell"/>
</dbReference>
<dbReference type="PROSITE" id="PS51123">
    <property type="entry name" value="OMPA_2"/>
    <property type="match status" value="1"/>
</dbReference>
<name>A0A2V4BVD6_9FLAO</name>
<keyword evidence="2 4" id="KW-0472">Membrane</keyword>
<keyword evidence="8" id="KW-1185">Reference proteome</keyword>
<dbReference type="Proteomes" id="UP000247681">
    <property type="component" value="Unassembled WGS sequence"/>
</dbReference>
<dbReference type="InterPro" id="IPR050330">
    <property type="entry name" value="Bact_OuterMem_StrucFunc"/>
</dbReference>
<dbReference type="PRINTS" id="PR01021">
    <property type="entry name" value="OMPADOMAIN"/>
</dbReference>
<dbReference type="PANTHER" id="PTHR30329:SF21">
    <property type="entry name" value="LIPOPROTEIN YIAD-RELATED"/>
    <property type="match status" value="1"/>
</dbReference>
<sequence>MYSKQIQILKRSVSNYNINESSKYLDEFENSVSKAIDLSLEIIVKKIIDTTDSFKIDLFYKDAHKIRNTYENIIQNIPAVLTNDTSLDELSENFELNFSLDLNTITESIAEKTFIKLDSAERIFKMSIIVVICYFVEQKIDRAHIKSHFEDEVTEQEPEHDIQKKAIEETTAPGLSKKMMFAIAAIFLVGLSLFFMTGSKQETTATETTIDAEKQPQNIEFKDINKLGDYIDYMLPSDDIITIPEKGSEKAILDFILDNSNGLNGSGYWIVLDRIHFKDRDPSYFIDSEEQITNIALILSSFPKTKIEIAGYTDNLGNPKSNETLSLKRANSIKDALVKLKIAEERITTKGYGQEFPLFKNDNETNRKENRRIAVKISK</sequence>
<feature type="domain" description="OmpA-like" evidence="6">
    <location>
        <begin position="264"/>
        <end position="379"/>
    </location>
</feature>
<dbReference type="OrthoDB" id="9792021at2"/>
<gene>
    <name evidence="7" type="ORF">DMB68_22545</name>
</gene>
<evidence type="ECO:0000313" key="8">
    <source>
        <dbReference type="Proteomes" id="UP000247681"/>
    </source>
</evidence>
<dbReference type="InterPro" id="IPR006665">
    <property type="entry name" value="OmpA-like"/>
</dbReference>
<evidence type="ECO:0000256" key="2">
    <source>
        <dbReference type="ARBA" id="ARBA00023136"/>
    </source>
</evidence>
<comment type="subcellular location">
    <subcellularLocation>
        <location evidence="1">Cell outer membrane</location>
    </subcellularLocation>
</comment>
<keyword evidence="5" id="KW-0812">Transmembrane</keyword>
<dbReference type="EMBL" id="QJHL01000009">
    <property type="protein sequence ID" value="PXY42968.1"/>
    <property type="molecule type" value="Genomic_DNA"/>
</dbReference>
<accession>A0A2V4BVD6</accession>
<evidence type="ECO:0000313" key="7">
    <source>
        <dbReference type="EMBL" id="PXY42968.1"/>
    </source>
</evidence>
<dbReference type="InterPro" id="IPR036737">
    <property type="entry name" value="OmpA-like_sf"/>
</dbReference>
<dbReference type="SUPFAM" id="SSF103088">
    <property type="entry name" value="OmpA-like"/>
    <property type="match status" value="1"/>
</dbReference>
<dbReference type="PANTHER" id="PTHR30329">
    <property type="entry name" value="STATOR ELEMENT OF FLAGELLAR MOTOR COMPLEX"/>
    <property type="match status" value="1"/>
</dbReference>
<dbReference type="RefSeq" id="WP_110348888.1">
    <property type="nucleotide sequence ID" value="NZ_QJHL01000009.1"/>
</dbReference>
<dbReference type="AlphaFoldDB" id="A0A2V4BVD6"/>
<dbReference type="CDD" id="cd07185">
    <property type="entry name" value="OmpA_C-like"/>
    <property type="match status" value="1"/>
</dbReference>
<proteinExistence type="predicted"/>
<keyword evidence="5" id="KW-1133">Transmembrane helix</keyword>
<comment type="caution">
    <text evidence="7">The sequence shown here is derived from an EMBL/GenBank/DDBJ whole genome shotgun (WGS) entry which is preliminary data.</text>
</comment>
<evidence type="ECO:0000256" key="5">
    <source>
        <dbReference type="SAM" id="Phobius"/>
    </source>
</evidence>
<feature type="transmembrane region" description="Helical" evidence="5">
    <location>
        <begin position="179"/>
        <end position="198"/>
    </location>
</feature>
<dbReference type="InterPro" id="IPR006664">
    <property type="entry name" value="OMP_bac"/>
</dbReference>
<keyword evidence="3" id="KW-0998">Cell outer membrane</keyword>
<evidence type="ECO:0000259" key="6">
    <source>
        <dbReference type="PROSITE" id="PS51123"/>
    </source>
</evidence>
<organism evidence="7 8">
    <name type="scientific">Flavobacterium hydrophilum</name>
    <dbReference type="NCBI Taxonomy" id="2211445"/>
    <lineage>
        <taxon>Bacteria</taxon>
        <taxon>Pseudomonadati</taxon>
        <taxon>Bacteroidota</taxon>
        <taxon>Flavobacteriia</taxon>
        <taxon>Flavobacteriales</taxon>
        <taxon>Flavobacteriaceae</taxon>
        <taxon>Flavobacterium</taxon>
    </lineage>
</organism>
<protein>
    <recommendedName>
        <fullName evidence="6">OmpA-like domain-containing protein</fullName>
    </recommendedName>
</protein>
<evidence type="ECO:0000256" key="4">
    <source>
        <dbReference type="PROSITE-ProRule" id="PRU00473"/>
    </source>
</evidence>